<dbReference type="RefSeq" id="WP_285879894.1">
    <property type="nucleotide sequence ID" value="NZ_JARFYN010000015.1"/>
</dbReference>
<evidence type="ECO:0000313" key="5">
    <source>
        <dbReference type="Proteomes" id="UP001172630"/>
    </source>
</evidence>
<evidence type="ECO:0000259" key="3">
    <source>
        <dbReference type="PROSITE" id="PS50977"/>
    </source>
</evidence>
<name>A0ABT7KDQ3_9HYPH</name>
<evidence type="ECO:0000313" key="4">
    <source>
        <dbReference type="EMBL" id="MDL2406750.1"/>
    </source>
</evidence>
<dbReference type="InterPro" id="IPR001647">
    <property type="entry name" value="HTH_TetR"/>
</dbReference>
<protein>
    <recommendedName>
        <fullName evidence="3">HTH tetR-type domain-containing protein</fullName>
    </recommendedName>
</protein>
<dbReference type="EMBL" id="JARFYN010000015">
    <property type="protein sequence ID" value="MDL2406750.1"/>
    <property type="molecule type" value="Genomic_DNA"/>
</dbReference>
<keyword evidence="1 2" id="KW-0238">DNA-binding</keyword>
<sequence>MARAGLTAERLVQAGAEMADEIGFAHITGAALAKHFNVKQASLYSHIESFDDLKSRIARLALSEIARSAEALAGRTGKAALAALISRLCT</sequence>
<dbReference type="Gene3D" id="1.10.10.60">
    <property type="entry name" value="Homeodomain-like"/>
    <property type="match status" value="1"/>
</dbReference>
<gene>
    <name evidence="4" type="ORF">PY650_13975</name>
</gene>
<reference evidence="4" key="1">
    <citation type="submission" date="2023-06" db="EMBL/GenBank/DDBJ databases">
        <title>Phylogenetic Diversity of Rhizobium strains.</title>
        <authorList>
            <person name="Moura F.T."/>
            <person name="Helene L.C.F."/>
            <person name="Hungria M."/>
        </authorList>
    </citation>
    <scope>NUCLEOTIDE SEQUENCE</scope>
    <source>
        <strain evidence="4">CCGE524</strain>
    </source>
</reference>
<dbReference type="PROSITE" id="PS50977">
    <property type="entry name" value="HTH_TETR_2"/>
    <property type="match status" value="1"/>
</dbReference>
<accession>A0ABT7KDQ3</accession>
<feature type="domain" description="HTH tetR-type" evidence="3">
    <location>
        <begin position="5"/>
        <end position="65"/>
    </location>
</feature>
<evidence type="ECO:0000256" key="2">
    <source>
        <dbReference type="PROSITE-ProRule" id="PRU00335"/>
    </source>
</evidence>
<proteinExistence type="predicted"/>
<organism evidence="4 5">
    <name type="scientific">Rhizobium calliandrae</name>
    <dbReference type="NCBI Taxonomy" id="1312182"/>
    <lineage>
        <taxon>Bacteria</taxon>
        <taxon>Pseudomonadati</taxon>
        <taxon>Pseudomonadota</taxon>
        <taxon>Alphaproteobacteria</taxon>
        <taxon>Hyphomicrobiales</taxon>
        <taxon>Rhizobiaceae</taxon>
        <taxon>Rhizobium/Agrobacterium group</taxon>
        <taxon>Rhizobium</taxon>
    </lineage>
</organism>
<evidence type="ECO:0000256" key="1">
    <source>
        <dbReference type="ARBA" id="ARBA00023125"/>
    </source>
</evidence>
<dbReference type="InterPro" id="IPR009057">
    <property type="entry name" value="Homeodomain-like_sf"/>
</dbReference>
<feature type="DNA-binding region" description="H-T-H motif" evidence="2">
    <location>
        <begin position="28"/>
        <end position="47"/>
    </location>
</feature>
<keyword evidence="5" id="KW-1185">Reference proteome</keyword>
<dbReference type="SUPFAM" id="SSF46689">
    <property type="entry name" value="Homeodomain-like"/>
    <property type="match status" value="1"/>
</dbReference>
<comment type="caution">
    <text evidence="4">The sequence shown here is derived from an EMBL/GenBank/DDBJ whole genome shotgun (WGS) entry which is preliminary data.</text>
</comment>
<dbReference type="Proteomes" id="UP001172630">
    <property type="component" value="Unassembled WGS sequence"/>
</dbReference>